<reference evidence="1" key="1">
    <citation type="submission" date="2025-08" db="UniProtKB">
        <authorList>
            <consortium name="Ensembl"/>
        </authorList>
    </citation>
    <scope>IDENTIFICATION</scope>
</reference>
<keyword evidence="2" id="KW-1185">Reference proteome</keyword>
<protein>
    <submittedName>
        <fullName evidence="1">Uncharacterized protein</fullName>
    </submittedName>
</protein>
<accession>A0A8C9L3F1</accession>
<proteinExistence type="predicted"/>
<evidence type="ECO:0000313" key="1">
    <source>
        <dbReference type="Ensembl" id="ENSSCAP00000002072.1"/>
    </source>
</evidence>
<name>A0A8C9L3F1_SERCA</name>
<organism evidence="1 2">
    <name type="scientific">Serinus canaria</name>
    <name type="common">Island canary</name>
    <name type="synonym">Fringilla canaria</name>
    <dbReference type="NCBI Taxonomy" id="9135"/>
    <lineage>
        <taxon>Eukaryota</taxon>
        <taxon>Metazoa</taxon>
        <taxon>Chordata</taxon>
        <taxon>Craniata</taxon>
        <taxon>Vertebrata</taxon>
        <taxon>Euteleostomi</taxon>
        <taxon>Archelosauria</taxon>
        <taxon>Archosauria</taxon>
        <taxon>Dinosauria</taxon>
        <taxon>Saurischia</taxon>
        <taxon>Theropoda</taxon>
        <taxon>Coelurosauria</taxon>
        <taxon>Aves</taxon>
        <taxon>Neognathae</taxon>
        <taxon>Neoaves</taxon>
        <taxon>Telluraves</taxon>
        <taxon>Australaves</taxon>
        <taxon>Passeriformes</taxon>
        <taxon>Passeroidea</taxon>
        <taxon>Fringillidae</taxon>
        <taxon>Carduelinae</taxon>
        <taxon>Serinus</taxon>
    </lineage>
</organism>
<dbReference type="Ensembl" id="ENSSCAT00000002444.1">
    <property type="protein sequence ID" value="ENSSCAP00000002072.1"/>
    <property type="gene ID" value="ENSSCAG00000001798.1"/>
</dbReference>
<evidence type="ECO:0000313" key="2">
    <source>
        <dbReference type="Proteomes" id="UP000694409"/>
    </source>
</evidence>
<sequence length="83" mass="9054">GTLTPFPSWRARSIPPWISSAPFTPSWAFPSAWPWPHVPMDSWGTLKLGIVLSRWDGAPCVLCPLLCAPLTLPTHPCSSWSGA</sequence>
<dbReference type="Proteomes" id="UP000694409">
    <property type="component" value="Unassembled WGS sequence"/>
</dbReference>
<reference evidence="1" key="2">
    <citation type="submission" date="2025-09" db="UniProtKB">
        <authorList>
            <consortium name="Ensembl"/>
        </authorList>
    </citation>
    <scope>IDENTIFICATION</scope>
</reference>
<dbReference type="AlphaFoldDB" id="A0A8C9L3F1"/>